<accession>A0A0C2C2M1</accession>
<feature type="compositionally biased region" description="Basic and acidic residues" evidence="1">
    <location>
        <begin position="40"/>
        <end position="49"/>
    </location>
</feature>
<protein>
    <submittedName>
        <fullName evidence="2">Uncharacterized protein</fullName>
    </submittedName>
</protein>
<evidence type="ECO:0000313" key="2">
    <source>
        <dbReference type="EMBL" id="KIH50538.1"/>
    </source>
</evidence>
<feature type="region of interest" description="Disordered" evidence="1">
    <location>
        <begin position="27"/>
        <end position="49"/>
    </location>
</feature>
<evidence type="ECO:0000313" key="3">
    <source>
        <dbReference type="Proteomes" id="UP000054047"/>
    </source>
</evidence>
<keyword evidence="3" id="KW-1185">Reference proteome</keyword>
<reference evidence="2 3" key="1">
    <citation type="submission" date="2013-12" db="EMBL/GenBank/DDBJ databases">
        <title>Draft genome of the parsitic nematode Ancylostoma duodenale.</title>
        <authorList>
            <person name="Mitreva M."/>
        </authorList>
    </citation>
    <scope>NUCLEOTIDE SEQUENCE [LARGE SCALE GENOMIC DNA]</scope>
    <source>
        <strain evidence="2 3">Zhejiang</strain>
    </source>
</reference>
<evidence type="ECO:0000256" key="1">
    <source>
        <dbReference type="SAM" id="MobiDB-lite"/>
    </source>
</evidence>
<dbReference type="AlphaFoldDB" id="A0A0C2C2M1"/>
<dbReference type="Proteomes" id="UP000054047">
    <property type="component" value="Unassembled WGS sequence"/>
</dbReference>
<name>A0A0C2C2M1_9BILA</name>
<proteinExistence type="predicted"/>
<gene>
    <name evidence="2" type="ORF">ANCDUO_19383</name>
</gene>
<dbReference type="EMBL" id="KN749420">
    <property type="protein sequence ID" value="KIH50538.1"/>
    <property type="molecule type" value="Genomic_DNA"/>
</dbReference>
<organism evidence="2 3">
    <name type="scientific">Ancylostoma duodenale</name>
    <dbReference type="NCBI Taxonomy" id="51022"/>
    <lineage>
        <taxon>Eukaryota</taxon>
        <taxon>Metazoa</taxon>
        <taxon>Ecdysozoa</taxon>
        <taxon>Nematoda</taxon>
        <taxon>Chromadorea</taxon>
        <taxon>Rhabditida</taxon>
        <taxon>Rhabditina</taxon>
        <taxon>Rhabditomorpha</taxon>
        <taxon>Strongyloidea</taxon>
        <taxon>Ancylostomatidae</taxon>
        <taxon>Ancylostomatinae</taxon>
        <taxon>Ancylostoma</taxon>
    </lineage>
</organism>
<sequence>MTLTTGALSSSELHLFVESKEEKLARNWTCSPAVPGDPPPRTEEEPDRAPLEISRNDLDSAWISAPTIAGQLHPTQT</sequence>